<comment type="caution">
    <text evidence="2">Lacks conserved residue(s) required for the propagation of feature annotation.</text>
</comment>
<sequence>NCSVCICPGSFGSTLCDQRPDDGCGATLEATEEWQYLNVSISGPENTTLKLDPIKCHWWITVTDEKKGIELQLIAYNTVGRLYGGCIWGGVEFKTSQDQAKTGYRLCSMDRAANTTFKAYKSLAPVMVYSYRYQINATIRYRSFDGKIFGKIDPVNDNDRLAKHTTTTLKPKSTKKPKRKPADCFDQMA</sequence>
<protein>
    <recommendedName>
        <fullName evidence="4">CUB domain-containing protein</fullName>
    </recommendedName>
</protein>
<feature type="non-terminal residue" evidence="5">
    <location>
        <position position="189"/>
    </location>
</feature>
<keyword evidence="1" id="KW-1015">Disulfide bond</keyword>
<dbReference type="InterPro" id="IPR000859">
    <property type="entry name" value="CUB_dom"/>
</dbReference>
<feature type="non-terminal residue" evidence="5">
    <location>
        <position position="1"/>
    </location>
</feature>
<evidence type="ECO:0000256" key="2">
    <source>
        <dbReference type="PROSITE-ProRule" id="PRU00059"/>
    </source>
</evidence>
<feature type="region of interest" description="Disordered" evidence="3">
    <location>
        <begin position="168"/>
        <end position="189"/>
    </location>
</feature>
<gene>
    <name evidence="5" type="ORF">WR25_01569</name>
</gene>
<accession>A0A2A2K605</accession>
<dbReference type="EMBL" id="LIAE01009574">
    <property type="protein sequence ID" value="PAV69229.1"/>
    <property type="molecule type" value="Genomic_DNA"/>
</dbReference>
<dbReference type="PROSITE" id="PS01180">
    <property type="entry name" value="CUB"/>
    <property type="match status" value="1"/>
</dbReference>
<evidence type="ECO:0000256" key="3">
    <source>
        <dbReference type="SAM" id="MobiDB-lite"/>
    </source>
</evidence>
<dbReference type="STRING" id="2018661.A0A2A2K605"/>
<evidence type="ECO:0000256" key="1">
    <source>
        <dbReference type="ARBA" id="ARBA00023157"/>
    </source>
</evidence>
<proteinExistence type="predicted"/>
<comment type="caution">
    <text evidence="5">The sequence shown here is derived from an EMBL/GenBank/DDBJ whole genome shotgun (WGS) entry which is preliminary data.</text>
</comment>
<dbReference type="AlphaFoldDB" id="A0A2A2K605"/>
<evidence type="ECO:0000313" key="5">
    <source>
        <dbReference type="EMBL" id="PAV69229.1"/>
    </source>
</evidence>
<name>A0A2A2K605_9BILA</name>
<dbReference type="OrthoDB" id="5858639at2759"/>
<evidence type="ECO:0000259" key="4">
    <source>
        <dbReference type="PROSITE" id="PS01180"/>
    </source>
</evidence>
<dbReference type="Proteomes" id="UP000218231">
    <property type="component" value="Unassembled WGS sequence"/>
</dbReference>
<reference evidence="5 6" key="1">
    <citation type="journal article" date="2017" name="Curr. Biol.">
        <title>Genome architecture and evolution of a unichromosomal asexual nematode.</title>
        <authorList>
            <person name="Fradin H."/>
            <person name="Zegar C."/>
            <person name="Gutwein M."/>
            <person name="Lucas J."/>
            <person name="Kovtun M."/>
            <person name="Corcoran D."/>
            <person name="Baugh L.R."/>
            <person name="Kiontke K."/>
            <person name="Gunsalus K."/>
            <person name="Fitch D.H."/>
            <person name="Piano F."/>
        </authorList>
    </citation>
    <scope>NUCLEOTIDE SEQUENCE [LARGE SCALE GENOMIC DNA]</scope>
    <source>
        <strain evidence="5">PF1309</strain>
    </source>
</reference>
<keyword evidence="6" id="KW-1185">Reference proteome</keyword>
<organism evidence="5 6">
    <name type="scientific">Diploscapter pachys</name>
    <dbReference type="NCBI Taxonomy" id="2018661"/>
    <lineage>
        <taxon>Eukaryota</taxon>
        <taxon>Metazoa</taxon>
        <taxon>Ecdysozoa</taxon>
        <taxon>Nematoda</taxon>
        <taxon>Chromadorea</taxon>
        <taxon>Rhabditida</taxon>
        <taxon>Rhabditina</taxon>
        <taxon>Rhabditomorpha</taxon>
        <taxon>Rhabditoidea</taxon>
        <taxon>Rhabditidae</taxon>
        <taxon>Diploscapter</taxon>
    </lineage>
</organism>
<evidence type="ECO:0000313" key="6">
    <source>
        <dbReference type="Proteomes" id="UP000218231"/>
    </source>
</evidence>
<feature type="domain" description="CUB" evidence="4">
    <location>
        <begin position="24"/>
        <end position="151"/>
    </location>
</feature>